<accession>A0ABM7BRJ7</accession>
<dbReference type="Proteomes" id="UP000279541">
    <property type="component" value="Chromosome"/>
</dbReference>
<keyword evidence="1" id="KW-1133">Transmembrane helix</keyword>
<organism evidence="2 3">
    <name type="scientific">Chryseobacterium joostei</name>
    <dbReference type="NCBI Taxonomy" id="112234"/>
    <lineage>
        <taxon>Bacteria</taxon>
        <taxon>Pseudomonadati</taxon>
        <taxon>Bacteroidota</taxon>
        <taxon>Flavobacteriia</taxon>
        <taxon>Flavobacteriales</taxon>
        <taxon>Weeksellaceae</taxon>
        <taxon>Chryseobacterium group</taxon>
        <taxon>Chryseobacterium</taxon>
    </lineage>
</organism>
<dbReference type="EMBL" id="CP033926">
    <property type="protein sequence ID" value="AZB01609.1"/>
    <property type="molecule type" value="Genomic_DNA"/>
</dbReference>
<evidence type="ECO:0000313" key="2">
    <source>
        <dbReference type="EMBL" id="AZB01609.1"/>
    </source>
</evidence>
<feature type="transmembrane region" description="Helical" evidence="1">
    <location>
        <begin position="178"/>
        <end position="195"/>
    </location>
</feature>
<keyword evidence="1" id="KW-0812">Transmembrane</keyword>
<proteinExistence type="predicted"/>
<evidence type="ECO:0000256" key="1">
    <source>
        <dbReference type="SAM" id="Phobius"/>
    </source>
</evidence>
<name>A0ABM7BRJ7_9FLAO</name>
<sequence length="221" mass="25525">MGSNDSNNTHDKMKTRMSEKFKERSSLATKGRFFLFFISVISWCEPLNATIPDNIATEKIIEADSLRLVNDIQEDNTVKIYVTDDAQFINLDNLTTTPIVIVKIDTKKEISKKNKKEKVKSSTKDKRIIKKSVQKSPSVHQFYFTNPQDKEFTHFDVGLGKAVVTTTQQLKLFSVNKLFVLNLILFVTIYLVCFFKENTFFISIIGKNFQRPPPYFSIQLF</sequence>
<reference evidence="2 3" key="1">
    <citation type="submission" date="2018-11" db="EMBL/GenBank/DDBJ databases">
        <title>Proposal to divide the Flavobacteriaceae and reorganize its genera based on Amino Acid Identity values calculated from whole genome sequences.</title>
        <authorList>
            <person name="Nicholson A.C."/>
            <person name="Gulvik C.A."/>
            <person name="Whitney A.M."/>
            <person name="Humrighouse B.W."/>
            <person name="Bell M."/>
            <person name="Holmes B."/>
            <person name="Steigerwalt A.G."/>
            <person name="Villarma A."/>
            <person name="Sheth M."/>
            <person name="Batra D."/>
            <person name="Pryor J."/>
            <person name="Bernardet J.-F."/>
            <person name="Hugo C."/>
            <person name="Kampfer P."/>
            <person name="Newman J."/>
            <person name="McQuiston J.R."/>
        </authorList>
    </citation>
    <scope>NUCLEOTIDE SEQUENCE [LARGE SCALE GENOMIC DNA]</scope>
    <source>
        <strain evidence="2 3">DSM 16927</strain>
    </source>
</reference>
<protein>
    <submittedName>
        <fullName evidence="2">Uncharacterized protein</fullName>
    </submittedName>
</protein>
<keyword evidence="3" id="KW-1185">Reference proteome</keyword>
<evidence type="ECO:0000313" key="3">
    <source>
        <dbReference type="Proteomes" id="UP000279541"/>
    </source>
</evidence>
<gene>
    <name evidence="2" type="ORF">EG359_19250</name>
</gene>
<keyword evidence="1" id="KW-0472">Membrane</keyword>